<dbReference type="AlphaFoldDB" id="A0A016VFK0"/>
<sequence>MGSILTIRDRKLYSIRISVARLRSSRIARKIPPKIRRKTVFGFQVHRLCYRHPNSSTGKMYSISIFVPGPQSTDIVPDVVMPVIMKCVNNPTEFYSSHDYFKTGYCGTIKLWATSR</sequence>
<reference evidence="2" key="1">
    <citation type="journal article" date="2015" name="Nat. Genet.">
        <title>The genome and transcriptome of the zoonotic hookworm Ancylostoma ceylanicum identify infection-specific gene families.</title>
        <authorList>
            <person name="Schwarz E.M."/>
            <person name="Hu Y."/>
            <person name="Antoshechkin I."/>
            <person name="Miller M.M."/>
            <person name="Sternberg P.W."/>
            <person name="Aroian R.V."/>
        </authorList>
    </citation>
    <scope>NUCLEOTIDE SEQUENCE</scope>
    <source>
        <strain evidence="2">HY135</strain>
    </source>
</reference>
<evidence type="ECO:0000313" key="2">
    <source>
        <dbReference type="Proteomes" id="UP000024635"/>
    </source>
</evidence>
<protein>
    <submittedName>
        <fullName evidence="1">Uncharacterized protein</fullName>
    </submittedName>
</protein>
<keyword evidence="2" id="KW-1185">Reference proteome</keyword>
<organism evidence="1 2">
    <name type="scientific">Ancylostoma ceylanicum</name>
    <dbReference type="NCBI Taxonomy" id="53326"/>
    <lineage>
        <taxon>Eukaryota</taxon>
        <taxon>Metazoa</taxon>
        <taxon>Ecdysozoa</taxon>
        <taxon>Nematoda</taxon>
        <taxon>Chromadorea</taxon>
        <taxon>Rhabditida</taxon>
        <taxon>Rhabditina</taxon>
        <taxon>Rhabditomorpha</taxon>
        <taxon>Strongyloidea</taxon>
        <taxon>Ancylostomatidae</taxon>
        <taxon>Ancylostomatinae</taxon>
        <taxon>Ancylostoma</taxon>
    </lineage>
</organism>
<comment type="caution">
    <text evidence="1">The sequence shown here is derived from an EMBL/GenBank/DDBJ whole genome shotgun (WGS) entry which is preliminary data.</text>
</comment>
<proteinExistence type="predicted"/>
<accession>A0A016VFK0</accession>
<gene>
    <name evidence="1" type="primary">Acey_s0010.g1008</name>
    <name evidence="1" type="ORF">Y032_0010g1008</name>
</gene>
<evidence type="ECO:0000313" key="1">
    <source>
        <dbReference type="EMBL" id="EYC26190.1"/>
    </source>
</evidence>
<name>A0A016VFK0_9BILA</name>
<dbReference type="Proteomes" id="UP000024635">
    <property type="component" value="Unassembled WGS sequence"/>
</dbReference>
<dbReference type="EMBL" id="JARK01001346">
    <property type="protein sequence ID" value="EYC26190.1"/>
    <property type="molecule type" value="Genomic_DNA"/>
</dbReference>